<reference evidence="2" key="1">
    <citation type="journal article" date="2007" name="Science">
        <title>Evolutionary and biomedical insights from the rhesus macaque genome.</title>
        <authorList>
            <person name="Gibbs R.A."/>
            <person name="Rogers J."/>
            <person name="Katze M.G."/>
            <person name="Bumgarner R."/>
            <person name="Weinstock G.M."/>
            <person name="Mardis E.R."/>
            <person name="Remington K.A."/>
            <person name="Strausberg R.L."/>
            <person name="Venter J.C."/>
            <person name="Wilson R.K."/>
            <person name="Batzer M.A."/>
            <person name="Bustamante C.D."/>
            <person name="Eichler E.E."/>
            <person name="Hahn M.W."/>
            <person name="Hardison R.C."/>
            <person name="Makova K.D."/>
            <person name="Miller W."/>
            <person name="Milosavljevic A."/>
            <person name="Palermo R.E."/>
            <person name="Siepel A."/>
            <person name="Sikela J.M."/>
            <person name="Attaway T."/>
            <person name="Bell S."/>
            <person name="Bernard K.E."/>
            <person name="Buhay C.J."/>
            <person name="Chandrabose M.N."/>
            <person name="Dao M."/>
            <person name="Davis C."/>
            <person name="Delehaunty K.D."/>
            <person name="Ding Y."/>
            <person name="Dinh H.H."/>
            <person name="Dugan-Rocha S."/>
            <person name="Fulton L.A."/>
            <person name="Gabisi R.A."/>
            <person name="Garner T.T."/>
            <person name="Godfrey J."/>
            <person name="Hawes A.C."/>
            <person name="Hernandez J."/>
            <person name="Hines S."/>
            <person name="Holder M."/>
            <person name="Hume J."/>
            <person name="Jhangiani S.N."/>
            <person name="Joshi V."/>
            <person name="Khan Z.M."/>
            <person name="Kirkness E.F."/>
            <person name="Cree A."/>
            <person name="Fowler R.G."/>
            <person name="Lee S."/>
            <person name="Lewis L.R."/>
            <person name="Li Z."/>
            <person name="Liu Y.-S."/>
            <person name="Moore S.M."/>
            <person name="Muzny D."/>
            <person name="Nazareth L.V."/>
            <person name="Ngo D.N."/>
            <person name="Okwuonu G.O."/>
            <person name="Pai G."/>
            <person name="Parker D."/>
            <person name="Paul H.A."/>
            <person name="Pfannkoch C."/>
            <person name="Pohl C.S."/>
            <person name="Rogers Y.-H.C."/>
            <person name="Ruiz S.J."/>
            <person name="Sabo A."/>
            <person name="Santibanez J."/>
            <person name="Schneider B.W."/>
            <person name="Smith S.M."/>
            <person name="Sodergren E."/>
            <person name="Svatek A.F."/>
            <person name="Utterback T.R."/>
            <person name="Vattathil S."/>
            <person name="Warren W."/>
            <person name="White C.S."/>
            <person name="Chinwalla A.T."/>
            <person name="Feng Y."/>
            <person name="Halpern A.L."/>
            <person name="Hillier L.W."/>
            <person name="Huang X."/>
            <person name="Minx P."/>
            <person name="Nelson J.O."/>
            <person name="Pepin K.H."/>
            <person name="Qin X."/>
            <person name="Sutton G.G."/>
            <person name="Venter E."/>
            <person name="Walenz B.P."/>
            <person name="Wallis J.W."/>
            <person name="Worley K.C."/>
            <person name="Yang S.-P."/>
            <person name="Jones S.M."/>
            <person name="Marra M.A."/>
            <person name="Rocchi M."/>
            <person name="Schein J.E."/>
            <person name="Baertsch R."/>
            <person name="Clarke L."/>
            <person name="Csuros M."/>
            <person name="Glasscock J."/>
            <person name="Harris R.A."/>
            <person name="Havlak P."/>
            <person name="Jackson A.R."/>
            <person name="Jiang H."/>
            <person name="Liu Y."/>
            <person name="Messina D.N."/>
            <person name="Shen Y."/>
            <person name="Song H.X.-Z."/>
            <person name="Wylie T."/>
            <person name="Zhang L."/>
            <person name="Birney E."/>
            <person name="Han K."/>
            <person name="Konkel M.K."/>
            <person name="Lee J."/>
            <person name="Smit A.F.A."/>
            <person name="Ullmer B."/>
            <person name="Wang H."/>
            <person name="Xing J."/>
            <person name="Burhans R."/>
            <person name="Cheng Z."/>
            <person name="Karro J.E."/>
            <person name="Ma J."/>
            <person name="Raney B."/>
            <person name="She X."/>
            <person name="Cox M.J."/>
            <person name="Demuth J.P."/>
            <person name="Dumas L.J."/>
            <person name="Han S.-G."/>
            <person name="Hopkins J."/>
            <person name="Karimpour-Fard A."/>
            <person name="Kim Y.H."/>
            <person name="Pollack J.R."/>
            <person name="Vinar T."/>
            <person name="Addo-Quaye C."/>
            <person name="Degenhardt J."/>
            <person name="Denby A."/>
            <person name="Hubisz M.J."/>
            <person name="Indap A."/>
            <person name="Kosiol C."/>
            <person name="Lahn B.T."/>
            <person name="Lawson H.A."/>
            <person name="Marklein A."/>
            <person name="Nielsen R."/>
            <person name="Vallender E.J."/>
            <person name="Clark A.G."/>
            <person name="Ferguson B."/>
            <person name="Hernandez R.D."/>
            <person name="Hirani K."/>
            <person name="Kehrer-Sawatzki H."/>
            <person name="Kolb J."/>
            <person name="Patil S."/>
            <person name="Pu L.-L."/>
            <person name="Ren Y."/>
            <person name="Smith D.G."/>
            <person name="Wheeler D.A."/>
            <person name="Schenck I."/>
            <person name="Ball E.V."/>
            <person name="Chen R."/>
            <person name="Cooper D.N."/>
            <person name="Giardine B."/>
            <person name="Hsu F."/>
            <person name="Kent W.J."/>
            <person name="Lesk A."/>
            <person name="Nelson D.L."/>
            <person name="O'brien W.E."/>
            <person name="Pruefer K."/>
            <person name="Stenson P.D."/>
            <person name="Wallace J.C."/>
            <person name="Ke H."/>
            <person name="Liu X.-M."/>
            <person name="Wang P."/>
            <person name="Xiang A.P."/>
            <person name="Yang F."/>
            <person name="Barber G.P."/>
            <person name="Haussler D."/>
            <person name="Karolchik D."/>
            <person name="Kern A.D."/>
            <person name="Kuhn R.M."/>
            <person name="Smith K.E."/>
            <person name="Zwieg A.S."/>
        </authorList>
    </citation>
    <scope>NUCLEOTIDE SEQUENCE [LARGE SCALE GENOMIC DNA]</scope>
    <source>
        <strain evidence="2">17573</strain>
    </source>
</reference>
<dbReference type="GeneTree" id="ENSGT00940000161627"/>
<evidence type="ECO:0000313" key="2">
    <source>
        <dbReference type="Proteomes" id="UP000006718"/>
    </source>
</evidence>
<dbReference type="OMA" id="FHSCHAG"/>
<reference evidence="1" key="4">
    <citation type="submission" date="2025-09" db="UniProtKB">
        <authorList>
            <consortium name="Ensembl"/>
        </authorList>
    </citation>
    <scope>IDENTIFICATION</scope>
    <source>
        <strain evidence="1">17573</strain>
    </source>
</reference>
<dbReference type="InParanoid" id="A0A5F8AI93"/>
<evidence type="ECO:0000313" key="1">
    <source>
        <dbReference type="Ensembl" id="ENSMMUP00000077626.1"/>
    </source>
</evidence>
<keyword evidence="2" id="KW-1185">Reference proteome</keyword>
<proteinExistence type="predicted"/>
<name>A0A5F8AI93_MACMU</name>
<dbReference type="PANTHER" id="PTHR46254">
    <property type="entry name" value="PROTEIN GVQW1-RELATED"/>
    <property type="match status" value="1"/>
</dbReference>
<dbReference type="Bgee" id="ENSMMUG00000061475">
    <property type="expression patterns" value="Expressed in cerebellar cortex and 16 other cell types or tissues"/>
</dbReference>
<dbReference type="Ensembl" id="ENSMMUT00000093219.1">
    <property type="protein sequence ID" value="ENSMMUP00000077626.1"/>
    <property type="gene ID" value="ENSMMUG00000061475.1"/>
</dbReference>
<organism evidence="1 2">
    <name type="scientific">Macaca mulatta</name>
    <name type="common">Rhesus macaque</name>
    <dbReference type="NCBI Taxonomy" id="9544"/>
    <lineage>
        <taxon>Eukaryota</taxon>
        <taxon>Metazoa</taxon>
        <taxon>Chordata</taxon>
        <taxon>Craniata</taxon>
        <taxon>Vertebrata</taxon>
        <taxon>Euteleostomi</taxon>
        <taxon>Mammalia</taxon>
        <taxon>Eutheria</taxon>
        <taxon>Euarchontoglires</taxon>
        <taxon>Primates</taxon>
        <taxon>Haplorrhini</taxon>
        <taxon>Catarrhini</taxon>
        <taxon>Cercopithecidae</taxon>
        <taxon>Cercopithecinae</taxon>
        <taxon>Macaca</taxon>
    </lineage>
</organism>
<dbReference type="Proteomes" id="UP000006718">
    <property type="component" value="Chromosome 11"/>
</dbReference>
<accession>A0A5F8AI93</accession>
<protein>
    <submittedName>
        <fullName evidence="1">Uncharacterized protein</fullName>
    </submittedName>
</protein>
<dbReference type="PANTHER" id="PTHR46254:SF3">
    <property type="entry name" value="SECRETED PROTEIN"/>
    <property type="match status" value="1"/>
</dbReference>
<dbReference type="AlphaFoldDB" id="A0A5F8AI93"/>
<dbReference type="PRINTS" id="PR02045">
    <property type="entry name" value="F138DOMAIN"/>
</dbReference>
<reference evidence="1" key="2">
    <citation type="submission" date="2019-01" db="EMBL/GenBank/DDBJ databases">
        <authorList>
            <person name="Graves T."/>
            <person name="Eichler E.E."/>
            <person name="Wilson R.K."/>
        </authorList>
    </citation>
    <scope>NUCLEOTIDE SEQUENCE [LARGE SCALE GENOMIC DNA]</scope>
    <source>
        <strain evidence="1">17573</strain>
    </source>
</reference>
<sequence length="95" mass="10944">MELAPQRRPHCQRRPPSEMEFHSCHAGWSAWHDLGSLQPPPPWLKRFPCLSLPSSWNYRHVPPRPANFFVFLVETRFHHVGQAGLKLLTTGDPPA</sequence>
<reference evidence="1" key="3">
    <citation type="submission" date="2025-08" db="UniProtKB">
        <authorList>
            <consortium name="Ensembl"/>
        </authorList>
    </citation>
    <scope>IDENTIFICATION</scope>
    <source>
        <strain evidence="1">17573</strain>
    </source>
</reference>
<dbReference type="VEuPathDB" id="HostDB:ENSMMUG00000061475"/>